<evidence type="ECO:0000256" key="3">
    <source>
        <dbReference type="ARBA" id="ARBA00006376"/>
    </source>
</evidence>
<name>A0A192ZJ14_9EUKA</name>
<comment type="cofactor">
    <cofactor evidence="1 7 8">
        <name>pyridoxal 5'-phosphate</name>
        <dbReference type="ChEBI" id="CHEBI:597326"/>
    </cofactor>
</comment>
<dbReference type="InterPro" id="IPR015422">
    <property type="entry name" value="PyrdxlP-dep_Trfase_small"/>
</dbReference>
<dbReference type="CDD" id="cd00378">
    <property type="entry name" value="SHMT"/>
    <property type="match status" value="1"/>
</dbReference>
<dbReference type="PROSITE" id="PS00096">
    <property type="entry name" value="SHMT"/>
    <property type="match status" value="1"/>
</dbReference>
<keyword evidence="6 7" id="KW-0663">Pyridoxal phosphate</keyword>
<comment type="similarity">
    <text evidence="3 8">Belongs to the SHMT family.</text>
</comment>
<reference evidence="10" key="1">
    <citation type="journal article" date="2016" name="Mol. Biol. Evol.">
        <title>Novel hydrogenosomes in the microaerophilic jakobid Stygiella incarcerata.</title>
        <authorList>
            <person name="Leger M.M."/>
            <person name="Eme L."/>
            <person name="Hug L.A."/>
            <person name="Roger A.J."/>
        </authorList>
    </citation>
    <scope>NUCLEOTIDE SEQUENCE</scope>
</reference>
<dbReference type="EMBL" id="KT984585">
    <property type="protein sequence ID" value="ANM86805.1"/>
    <property type="molecule type" value="mRNA"/>
</dbReference>
<dbReference type="HAMAP" id="MF_00051">
    <property type="entry name" value="SHMT"/>
    <property type="match status" value="1"/>
</dbReference>
<dbReference type="InterPro" id="IPR001085">
    <property type="entry name" value="Ser_HO-MeTrfase"/>
</dbReference>
<dbReference type="FunFam" id="3.40.640.10:FF:000097">
    <property type="entry name" value="Serine hydroxymethyltransferase"/>
    <property type="match status" value="1"/>
</dbReference>
<feature type="domain" description="Serine hydroxymethyltransferase-like" evidence="9">
    <location>
        <begin position="33"/>
        <end position="417"/>
    </location>
</feature>
<dbReference type="AlphaFoldDB" id="A0A192ZJ14"/>
<comment type="catalytic activity">
    <reaction evidence="8">
        <text>(6R)-5,10-methylene-5,6,7,8-tetrahydrofolate + glycine + H2O = (6S)-5,6,7,8-tetrahydrofolate + L-serine</text>
        <dbReference type="Rhea" id="RHEA:15481"/>
        <dbReference type="ChEBI" id="CHEBI:15377"/>
        <dbReference type="ChEBI" id="CHEBI:15636"/>
        <dbReference type="ChEBI" id="CHEBI:33384"/>
        <dbReference type="ChEBI" id="CHEBI:57305"/>
        <dbReference type="ChEBI" id="CHEBI:57453"/>
        <dbReference type="EC" id="2.1.2.1"/>
    </reaction>
</comment>
<evidence type="ECO:0000256" key="4">
    <source>
        <dbReference type="ARBA" id="ARBA00022563"/>
    </source>
</evidence>
<feature type="modified residue" description="N6-(pyridoxal phosphate)lysine" evidence="7">
    <location>
        <position position="264"/>
    </location>
</feature>
<dbReference type="SUPFAM" id="SSF53383">
    <property type="entry name" value="PLP-dependent transferases"/>
    <property type="match status" value="1"/>
</dbReference>
<dbReference type="InterPro" id="IPR049943">
    <property type="entry name" value="Ser_HO-MeTrfase-like"/>
</dbReference>
<evidence type="ECO:0000256" key="2">
    <source>
        <dbReference type="ARBA" id="ARBA00004777"/>
    </source>
</evidence>
<dbReference type="UniPathway" id="UPA00193"/>
<evidence type="ECO:0000256" key="1">
    <source>
        <dbReference type="ARBA" id="ARBA00001933"/>
    </source>
</evidence>
<accession>A0A192ZJ14</accession>
<dbReference type="InterPro" id="IPR039429">
    <property type="entry name" value="SHMT-like_dom"/>
</dbReference>
<sequence>MLTSVLRFTERCLVKAQVFSRTLAGKGYGRVSLAESDPELFDIVEKEKNRQWKHLELIASENYTTQPVMEALGSCMTNKYSEGYPGARYYGGNEFIDMSELLCQKRALEVFQLDPKEWGVNVQSLSGSPANFEVYSALLQPFDRIMSLDLPHGGHLSHGFETPTKKISAVSKYFTIFPYRLNEDTGRIDYDTLEKNAISFRPKLIVAGASAYPRHIDYARMRAIADSVGAKLLMDMAHISGLVAGRVLPSPFEYADIVSTTTHKSLRGPRGAMIFFKKEFEEAINFSVFPGHQGGPHNHTIAALATALKQANSAEFRAYQQQVVKNSKRLAGGLMDRGYILISNGTDNHLCLVNVKKSAGIDGQRLEYAMERSSITTNKNTVPGDTKALVPGGIRLGTPAVTSRGMVEKDIDRIVDFLDRSIKIAVDMRKATKGKKVSDYRATVDMFAADPASPLNKLRKEVEDFAKSFPVPSFDVETMKYKE</sequence>
<dbReference type="EC" id="2.1.2.1" evidence="8"/>
<dbReference type="PIRSF" id="PIRSF000412">
    <property type="entry name" value="SHMT"/>
    <property type="match status" value="1"/>
</dbReference>
<dbReference type="GO" id="GO:0019264">
    <property type="term" value="P:glycine biosynthetic process from serine"/>
    <property type="evidence" value="ECO:0007669"/>
    <property type="project" value="InterPro"/>
</dbReference>
<dbReference type="InterPro" id="IPR015424">
    <property type="entry name" value="PyrdxlP-dep_Trfase"/>
</dbReference>
<keyword evidence="5 8" id="KW-0808">Transferase</keyword>
<protein>
    <recommendedName>
        <fullName evidence="8">Serine hydroxymethyltransferase</fullName>
        <ecNumber evidence="8">2.1.2.1</ecNumber>
    </recommendedName>
</protein>
<evidence type="ECO:0000256" key="5">
    <source>
        <dbReference type="ARBA" id="ARBA00022679"/>
    </source>
</evidence>
<comment type="function">
    <text evidence="8">Interconversion of serine and glycine.</text>
</comment>
<evidence type="ECO:0000256" key="6">
    <source>
        <dbReference type="ARBA" id="ARBA00022898"/>
    </source>
</evidence>
<dbReference type="Gene3D" id="3.90.1150.10">
    <property type="entry name" value="Aspartate Aminotransferase, domain 1"/>
    <property type="match status" value="1"/>
</dbReference>
<dbReference type="GO" id="GO:0004372">
    <property type="term" value="F:glycine hydroxymethyltransferase activity"/>
    <property type="evidence" value="ECO:0007669"/>
    <property type="project" value="UniProtKB-EC"/>
</dbReference>
<comment type="pathway">
    <text evidence="2 8">One-carbon metabolism; tetrahydrofolate interconversion.</text>
</comment>
<dbReference type="GO" id="GO:0030170">
    <property type="term" value="F:pyridoxal phosphate binding"/>
    <property type="evidence" value="ECO:0007669"/>
    <property type="project" value="InterPro"/>
</dbReference>
<dbReference type="GO" id="GO:0035999">
    <property type="term" value="P:tetrahydrofolate interconversion"/>
    <property type="evidence" value="ECO:0007669"/>
    <property type="project" value="UniProtKB-UniPathway"/>
</dbReference>
<evidence type="ECO:0000256" key="8">
    <source>
        <dbReference type="RuleBase" id="RU000585"/>
    </source>
</evidence>
<organism evidence="10">
    <name type="scientific">Stygiella incarcerata</name>
    <dbReference type="NCBI Taxonomy" id="1712417"/>
    <lineage>
        <taxon>Eukaryota</taxon>
        <taxon>Discoba</taxon>
        <taxon>Jakobida</taxon>
        <taxon>Andalucina</taxon>
        <taxon>Stygiellidae</taxon>
        <taxon>Stygiella</taxon>
    </lineage>
</organism>
<dbReference type="PANTHER" id="PTHR11680:SF28">
    <property type="entry name" value="SERINE HYDROXYMETHYLTRANSFERASE, MITOCHONDRIAL"/>
    <property type="match status" value="1"/>
</dbReference>
<dbReference type="NCBIfam" id="NF000586">
    <property type="entry name" value="PRK00011.1"/>
    <property type="match status" value="1"/>
</dbReference>
<evidence type="ECO:0000259" key="9">
    <source>
        <dbReference type="Pfam" id="PF00464"/>
    </source>
</evidence>
<evidence type="ECO:0000313" key="10">
    <source>
        <dbReference type="EMBL" id="ANM86805.1"/>
    </source>
</evidence>
<keyword evidence="4 8" id="KW-0554">One-carbon metabolism</keyword>
<dbReference type="Pfam" id="PF00464">
    <property type="entry name" value="SHMT"/>
    <property type="match status" value="1"/>
</dbReference>
<dbReference type="Gene3D" id="3.40.640.10">
    <property type="entry name" value="Type I PLP-dependent aspartate aminotransferase-like (Major domain)"/>
    <property type="match status" value="1"/>
</dbReference>
<evidence type="ECO:0000256" key="7">
    <source>
        <dbReference type="PIRSR" id="PIRSR000412-50"/>
    </source>
</evidence>
<dbReference type="PANTHER" id="PTHR11680">
    <property type="entry name" value="SERINE HYDROXYMETHYLTRANSFERASE"/>
    <property type="match status" value="1"/>
</dbReference>
<dbReference type="InterPro" id="IPR019798">
    <property type="entry name" value="Ser_HO-MeTrfase_PLP_BS"/>
</dbReference>
<gene>
    <name evidence="10" type="primary">SHMT</name>
</gene>
<dbReference type="GO" id="GO:0005739">
    <property type="term" value="C:mitochondrion"/>
    <property type="evidence" value="ECO:0007669"/>
    <property type="project" value="TreeGrafter"/>
</dbReference>
<proteinExistence type="evidence at transcript level"/>
<dbReference type="InterPro" id="IPR015421">
    <property type="entry name" value="PyrdxlP-dep_Trfase_major"/>
</dbReference>